<feature type="compositionally biased region" description="Basic and acidic residues" evidence="8">
    <location>
        <begin position="127"/>
        <end position="149"/>
    </location>
</feature>
<dbReference type="GO" id="GO:0016020">
    <property type="term" value="C:membrane"/>
    <property type="evidence" value="ECO:0007669"/>
    <property type="project" value="UniProtKB-SubCell"/>
</dbReference>
<dbReference type="Proteomes" id="UP001346149">
    <property type="component" value="Unassembled WGS sequence"/>
</dbReference>
<dbReference type="PANTHER" id="PTHR33228:SF49">
    <property type="entry name" value="PROTEIN GLUTAMINE DUMPER 5"/>
    <property type="match status" value="1"/>
</dbReference>
<keyword evidence="4 9" id="KW-0812">Transmembrane</keyword>
<sequence>MRPLLEENSNAAPAWSSLPPRQAPASRYAVDQRSPWHSPVPYLFGGLAALLGLISFALLVLACSCWKLSENPSGEEDVEKGASERGREVVRIYEEKILVIMAGEKRPTYLASPTAWSFSGDCNRKKEMSEGQRIGDKGTESSEKFDKNGCGDSSGAVASQENDDREAPFTEAAAF</sequence>
<evidence type="ECO:0000256" key="8">
    <source>
        <dbReference type="SAM" id="MobiDB-lite"/>
    </source>
</evidence>
<comment type="subcellular location">
    <subcellularLocation>
        <location evidence="1">Membrane</location>
        <topology evidence="1">Single-pass membrane protein</topology>
    </subcellularLocation>
</comment>
<evidence type="ECO:0000256" key="3">
    <source>
        <dbReference type="ARBA" id="ARBA00022448"/>
    </source>
</evidence>
<evidence type="ECO:0000313" key="11">
    <source>
        <dbReference type="Proteomes" id="UP001346149"/>
    </source>
</evidence>
<evidence type="ECO:0000256" key="7">
    <source>
        <dbReference type="ARBA" id="ARBA00023136"/>
    </source>
</evidence>
<accession>A0AAN7LXM1</accession>
<feature type="region of interest" description="Disordered" evidence="8">
    <location>
        <begin position="1"/>
        <end position="21"/>
    </location>
</feature>
<keyword evidence="7 9" id="KW-0472">Membrane</keyword>
<dbReference type="EMBL" id="JAXQNO010000008">
    <property type="protein sequence ID" value="KAK4793199.1"/>
    <property type="molecule type" value="Genomic_DNA"/>
</dbReference>
<evidence type="ECO:0000256" key="9">
    <source>
        <dbReference type="SAM" id="Phobius"/>
    </source>
</evidence>
<reference evidence="10 11" key="1">
    <citation type="journal article" date="2023" name="Hortic Res">
        <title>Pangenome of water caltrop reveals structural variations and asymmetric subgenome divergence after allopolyploidization.</title>
        <authorList>
            <person name="Zhang X."/>
            <person name="Chen Y."/>
            <person name="Wang L."/>
            <person name="Yuan Y."/>
            <person name="Fang M."/>
            <person name="Shi L."/>
            <person name="Lu R."/>
            <person name="Comes H.P."/>
            <person name="Ma Y."/>
            <person name="Chen Y."/>
            <person name="Huang G."/>
            <person name="Zhou Y."/>
            <person name="Zheng Z."/>
            <person name="Qiu Y."/>
        </authorList>
    </citation>
    <scope>NUCLEOTIDE SEQUENCE [LARGE SCALE GENOMIC DNA]</scope>
    <source>
        <strain evidence="10">F231</strain>
    </source>
</reference>
<evidence type="ECO:0000256" key="6">
    <source>
        <dbReference type="ARBA" id="ARBA00022989"/>
    </source>
</evidence>
<dbReference type="InterPro" id="IPR040359">
    <property type="entry name" value="GDU"/>
</dbReference>
<keyword evidence="5" id="KW-0029">Amino-acid transport</keyword>
<dbReference type="GO" id="GO:0080143">
    <property type="term" value="P:regulation of amino acid export"/>
    <property type="evidence" value="ECO:0007669"/>
    <property type="project" value="InterPro"/>
</dbReference>
<evidence type="ECO:0000313" key="10">
    <source>
        <dbReference type="EMBL" id="KAK4793199.1"/>
    </source>
</evidence>
<name>A0AAN7LXM1_TRANT</name>
<comment type="similarity">
    <text evidence="2">Belongs to the GLUTAMINE DUMPER 1 (TC 9.B.60) family.</text>
</comment>
<protein>
    <submittedName>
        <fullName evidence="10">Uncharacterized protein</fullName>
    </submittedName>
</protein>
<feature type="transmembrane region" description="Helical" evidence="9">
    <location>
        <begin position="42"/>
        <end position="63"/>
    </location>
</feature>
<keyword evidence="3" id="KW-0813">Transport</keyword>
<evidence type="ECO:0000256" key="5">
    <source>
        <dbReference type="ARBA" id="ARBA00022970"/>
    </source>
</evidence>
<gene>
    <name evidence="10" type="ORF">SAY86_023634</name>
</gene>
<dbReference type="AlphaFoldDB" id="A0AAN7LXM1"/>
<proteinExistence type="inferred from homology"/>
<comment type="caution">
    <text evidence="10">The sequence shown here is derived from an EMBL/GenBank/DDBJ whole genome shotgun (WGS) entry which is preliminary data.</text>
</comment>
<evidence type="ECO:0000256" key="1">
    <source>
        <dbReference type="ARBA" id="ARBA00004167"/>
    </source>
</evidence>
<dbReference type="PANTHER" id="PTHR33228">
    <property type="entry name" value="PROTEIN GLUTAMINE DUMPER 4-RELATED"/>
    <property type="match status" value="1"/>
</dbReference>
<dbReference type="GO" id="GO:0006865">
    <property type="term" value="P:amino acid transport"/>
    <property type="evidence" value="ECO:0007669"/>
    <property type="project" value="UniProtKB-KW"/>
</dbReference>
<feature type="region of interest" description="Disordered" evidence="8">
    <location>
        <begin position="127"/>
        <end position="175"/>
    </location>
</feature>
<keyword evidence="6 9" id="KW-1133">Transmembrane helix</keyword>
<organism evidence="10 11">
    <name type="scientific">Trapa natans</name>
    <name type="common">Water chestnut</name>
    <dbReference type="NCBI Taxonomy" id="22666"/>
    <lineage>
        <taxon>Eukaryota</taxon>
        <taxon>Viridiplantae</taxon>
        <taxon>Streptophyta</taxon>
        <taxon>Embryophyta</taxon>
        <taxon>Tracheophyta</taxon>
        <taxon>Spermatophyta</taxon>
        <taxon>Magnoliopsida</taxon>
        <taxon>eudicotyledons</taxon>
        <taxon>Gunneridae</taxon>
        <taxon>Pentapetalae</taxon>
        <taxon>rosids</taxon>
        <taxon>malvids</taxon>
        <taxon>Myrtales</taxon>
        <taxon>Lythraceae</taxon>
        <taxon>Trapa</taxon>
    </lineage>
</organism>
<keyword evidence="11" id="KW-1185">Reference proteome</keyword>
<evidence type="ECO:0000256" key="4">
    <source>
        <dbReference type="ARBA" id="ARBA00022692"/>
    </source>
</evidence>
<evidence type="ECO:0000256" key="2">
    <source>
        <dbReference type="ARBA" id="ARBA00009977"/>
    </source>
</evidence>